<organism evidence="2">
    <name type="scientific">Amorphochlora amoebiformis</name>
    <dbReference type="NCBI Taxonomy" id="1561963"/>
    <lineage>
        <taxon>Eukaryota</taxon>
        <taxon>Sar</taxon>
        <taxon>Rhizaria</taxon>
        <taxon>Cercozoa</taxon>
        <taxon>Chlorarachniophyceae</taxon>
        <taxon>Amorphochlora</taxon>
    </lineage>
</organism>
<keyword evidence="1" id="KW-0472">Membrane</keyword>
<keyword evidence="1" id="KW-0812">Transmembrane</keyword>
<keyword evidence="1" id="KW-1133">Transmembrane helix</keyword>
<evidence type="ECO:0000256" key="1">
    <source>
        <dbReference type="SAM" id="Phobius"/>
    </source>
</evidence>
<accession>A0A7S0GPZ1</accession>
<reference evidence="2" key="1">
    <citation type="submission" date="2021-01" db="EMBL/GenBank/DDBJ databases">
        <authorList>
            <person name="Corre E."/>
            <person name="Pelletier E."/>
            <person name="Niang G."/>
            <person name="Scheremetjew M."/>
            <person name="Finn R."/>
            <person name="Kale V."/>
            <person name="Holt S."/>
            <person name="Cochrane G."/>
            <person name="Meng A."/>
            <person name="Brown T."/>
            <person name="Cohen L."/>
        </authorList>
    </citation>
    <scope>NUCLEOTIDE SEQUENCE</scope>
    <source>
        <strain evidence="2">CCMP2058</strain>
    </source>
</reference>
<dbReference type="EMBL" id="HBEM01003633">
    <property type="protein sequence ID" value="CAD8433327.1"/>
    <property type="molecule type" value="Transcribed_RNA"/>
</dbReference>
<feature type="transmembrane region" description="Helical" evidence="1">
    <location>
        <begin position="111"/>
        <end position="131"/>
    </location>
</feature>
<name>A0A7S0GPZ1_9EUKA</name>
<gene>
    <name evidence="2" type="ORF">LAMO00422_LOCUS2548</name>
</gene>
<proteinExistence type="predicted"/>
<feature type="transmembrane region" description="Helical" evidence="1">
    <location>
        <begin position="19"/>
        <end position="38"/>
    </location>
</feature>
<feature type="transmembrane region" description="Helical" evidence="1">
    <location>
        <begin position="77"/>
        <end position="99"/>
    </location>
</feature>
<feature type="transmembrane region" description="Helical" evidence="1">
    <location>
        <begin position="44"/>
        <end position="65"/>
    </location>
</feature>
<sequence>MAVHAICSVPFWAHSCRSVLLPLWFLLIWYIFVMGAFADSDPSIWGAAVGISIIIGLALTGNMYRGPFAKYWHENKFATFRVFCIPFCVSSYAATVASSGSDFAFIFPKNAGLTVGGLLLSGGLTGLLFGLRKYAIYKSWYVPGEGGGTAHVHLEEKDISEKAAPNAMSTAGTGPIVSEMKQV</sequence>
<protein>
    <submittedName>
        <fullName evidence="2">Uncharacterized protein</fullName>
    </submittedName>
</protein>
<evidence type="ECO:0000313" key="2">
    <source>
        <dbReference type="EMBL" id="CAD8433327.1"/>
    </source>
</evidence>
<dbReference type="AlphaFoldDB" id="A0A7S0GPZ1"/>